<dbReference type="EMBL" id="DVMO01000084">
    <property type="protein sequence ID" value="HIU27853.1"/>
    <property type="molecule type" value="Genomic_DNA"/>
</dbReference>
<accession>A0A9D1I413</accession>
<reference evidence="1" key="2">
    <citation type="journal article" date="2021" name="PeerJ">
        <title>Extensive microbial diversity within the chicken gut microbiome revealed by metagenomics and culture.</title>
        <authorList>
            <person name="Gilroy R."/>
            <person name="Ravi A."/>
            <person name="Getino M."/>
            <person name="Pursley I."/>
            <person name="Horton D.L."/>
            <person name="Alikhan N.F."/>
            <person name="Baker D."/>
            <person name="Gharbi K."/>
            <person name="Hall N."/>
            <person name="Watson M."/>
            <person name="Adriaenssens E.M."/>
            <person name="Foster-Nyarko E."/>
            <person name="Jarju S."/>
            <person name="Secka A."/>
            <person name="Antonio M."/>
            <person name="Oren A."/>
            <person name="Chaudhuri R.R."/>
            <person name="La Ragione R."/>
            <person name="Hildebrand F."/>
            <person name="Pallen M.J."/>
        </authorList>
    </citation>
    <scope>NUCLEOTIDE SEQUENCE</scope>
    <source>
        <strain evidence="1">11300</strain>
    </source>
</reference>
<proteinExistence type="predicted"/>
<sequence length="47" mass="5502">MAGQGFKSFDEFLETPQTREIRETAVRTLMVSRPQMTKKSRKQEITI</sequence>
<gene>
    <name evidence="1" type="ORF">IAD16_05695</name>
</gene>
<dbReference type="Proteomes" id="UP000824091">
    <property type="component" value="Unassembled WGS sequence"/>
</dbReference>
<protein>
    <submittedName>
        <fullName evidence="1">Uncharacterized protein</fullName>
    </submittedName>
</protein>
<evidence type="ECO:0000313" key="2">
    <source>
        <dbReference type="Proteomes" id="UP000824091"/>
    </source>
</evidence>
<dbReference type="AlphaFoldDB" id="A0A9D1I413"/>
<comment type="caution">
    <text evidence="1">The sequence shown here is derived from an EMBL/GenBank/DDBJ whole genome shotgun (WGS) entry which is preliminary data.</text>
</comment>
<organism evidence="1 2">
    <name type="scientific">Candidatus Fimisoma avicola</name>
    <dbReference type="NCBI Taxonomy" id="2840826"/>
    <lineage>
        <taxon>Bacteria</taxon>
        <taxon>Bacillati</taxon>
        <taxon>Bacillota</taxon>
        <taxon>Clostridia</taxon>
        <taxon>Eubacteriales</taxon>
        <taxon>Candidatus Fimisoma</taxon>
    </lineage>
</organism>
<evidence type="ECO:0000313" key="1">
    <source>
        <dbReference type="EMBL" id="HIU27853.1"/>
    </source>
</evidence>
<name>A0A9D1I413_9FIRM</name>
<reference evidence="1" key="1">
    <citation type="submission" date="2020-10" db="EMBL/GenBank/DDBJ databases">
        <authorList>
            <person name="Gilroy R."/>
        </authorList>
    </citation>
    <scope>NUCLEOTIDE SEQUENCE</scope>
    <source>
        <strain evidence="1">11300</strain>
    </source>
</reference>